<protein>
    <submittedName>
        <fullName evidence="6">LacI family DNA-binding transcriptional regulator</fullName>
    </submittedName>
</protein>
<dbReference type="SUPFAM" id="SSF53822">
    <property type="entry name" value="Periplasmic binding protein-like I"/>
    <property type="match status" value="1"/>
</dbReference>
<comment type="caution">
    <text evidence="6">The sequence shown here is derived from an EMBL/GenBank/DDBJ whole genome shotgun (WGS) entry which is preliminary data.</text>
</comment>
<dbReference type="PROSITE" id="PS50943">
    <property type="entry name" value="HTH_CROC1"/>
    <property type="match status" value="1"/>
</dbReference>
<dbReference type="SMART" id="SM00354">
    <property type="entry name" value="HTH_LACI"/>
    <property type="match status" value="1"/>
</dbReference>
<dbReference type="InterPro" id="IPR028082">
    <property type="entry name" value="Peripla_BP_I"/>
</dbReference>
<feature type="domain" description="HTH lacI-type" evidence="4">
    <location>
        <begin position="5"/>
        <end position="59"/>
    </location>
</feature>
<dbReference type="Gene3D" id="3.40.50.2300">
    <property type="match status" value="2"/>
</dbReference>
<dbReference type="PROSITE" id="PS50932">
    <property type="entry name" value="HTH_LACI_2"/>
    <property type="match status" value="1"/>
</dbReference>
<sequence>MRTPITMSDLARRLGVSVATVSNALSGKGRVSPELAETIRRTAERAGYVPSHAGRALRTGKTGTIGLIVPDLSNPLFPTFAQAIERAAKRRGYAVLLADSLDDAAQQAKEISTLLARGADALIIIPRRGTQIDHIPVPLALLDSLATAGNTVASDHRGGGLLIGRHLRELGHRDVLILAGTESSTVAKERMAGMREGLGQDAKVTLVSSPASLQAGLEQGRAFVPGSATAIACAYDTLALGVLSALAQRGIRVPEDVSVTGFDDLIWSEISHPPLTTVRQNFGEIAEIAIGFVTGEIDRGQLVPVEMVTRASTAAPVKKAASTSHLQGAV</sequence>
<keyword evidence="1" id="KW-0805">Transcription regulation</keyword>
<dbReference type="CDD" id="cd01392">
    <property type="entry name" value="HTH_LacI"/>
    <property type="match status" value="1"/>
</dbReference>
<accession>A0ABW5DMC8</accession>
<organism evidence="6 7">
    <name type="scientific">Lacibacterium aquatile</name>
    <dbReference type="NCBI Taxonomy" id="1168082"/>
    <lineage>
        <taxon>Bacteria</taxon>
        <taxon>Pseudomonadati</taxon>
        <taxon>Pseudomonadota</taxon>
        <taxon>Alphaproteobacteria</taxon>
        <taxon>Rhodospirillales</taxon>
        <taxon>Rhodospirillaceae</taxon>
    </lineage>
</organism>
<dbReference type="CDD" id="cd06267">
    <property type="entry name" value="PBP1_LacI_sugar_binding-like"/>
    <property type="match status" value="1"/>
</dbReference>
<dbReference type="EMBL" id="JBHUIP010000003">
    <property type="protein sequence ID" value="MFD2262069.1"/>
    <property type="molecule type" value="Genomic_DNA"/>
</dbReference>
<evidence type="ECO:0000256" key="2">
    <source>
        <dbReference type="ARBA" id="ARBA00023125"/>
    </source>
</evidence>
<dbReference type="Pfam" id="PF00356">
    <property type="entry name" value="LacI"/>
    <property type="match status" value="1"/>
</dbReference>
<keyword evidence="2 6" id="KW-0238">DNA-binding</keyword>
<dbReference type="InterPro" id="IPR000843">
    <property type="entry name" value="HTH_LacI"/>
</dbReference>
<dbReference type="PANTHER" id="PTHR30146:SF109">
    <property type="entry name" value="HTH-TYPE TRANSCRIPTIONAL REGULATOR GALS"/>
    <property type="match status" value="1"/>
</dbReference>
<dbReference type="Pfam" id="PF13377">
    <property type="entry name" value="Peripla_BP_3"/>
    <property type="match status" value="1"/>
</dbReference>
<evidence type="ECO:0000259" key="5">
    <source>
        <dbReference type="PROSITE" id="PS50943"/>
    </source>
</evidence>
<proteinExistence type="predicted"/>
<evidence type="ECO:0000313" key="6">
    <source>
        <dbReference type="EMBL" id="MFD2262069.1"/>
    </source>
</evidence>
<evidence type="ECO:0000256" key="1">
    <source>
        <dbReference type="ARBA" id="ARBA00023015"/>
    </source>
</evidence>
<name>A0ABW5DMC8_9PROT</name>
<dbReference type="Proteomes" id="UP001597295">
    <property type="component" value="Unassembled WGS sequence"/>
</dbReference>
<dbReference type="GO" id="GO:0003677">
    <property type="term" value="F:DNA binding"/>
    <property type="evidence" value="ECO:0007669"/>
    <property type="project" value="UniProtKB-KW"/>
</dbReference>
<dbReference type="SUPFAM" id="SSF47413">
    <property type="entry name" value="lambda repressor-like DNA-binding domains"/>
    <property type="match status" value="1"/>
</dbReference>
<gene>
    <name evidence="6" type="ORF">ACFSM5_04155</name>
</gene>
<keyword evidence="3" id="KW-0804">Transcription</keyword>
<feature type="domain" description="HTH cro/C1-type" evidence="5">
    <location>
        <begin position="5"/>
        <end position="39"/>
    </location>
</feature>
<dbReference type="InterPro" id="IPR010982">
    <property type="entry name" value="Lambda_DNA-bd_dom_sf"/>
</dbReference>
<dbReference type="RefSeq" id="WP_379874980.1">
    <property type="nucleotide sequence ID" value="NZ_JBHUIP010000003.1"/>
</dbReference>
<dbReference type="InterPro" id="IPR046335">
    <property type="entry name" value="LacI/GalR-like_sensor"/>
</dbReference>
<keyword evidence="7" id="KW-1185">Reference proteome</keyword>
<dbReference type="InterPro" id="IPR001387">
    <property type="entry name" value="Cro/C1-type_HTH"/>
</dbReference>
<dbReference type="PANTHER" id="PTHR30146">
    <property type="entry name" value="LACI-RELATED TRANSCRIPTIONAL REPRESSOR"/>
    <property type="match status" value="1"/>
</dbReference>
<evidence type="ECO:0000313" key="7">
    <source>
        <dbReference type="Proteomes" id="UP001597295"/>
    </source>
</evidence>
<reference evidence="7" key="1">
    <citation type="journal article" date="2019" name="Int. J. Syst. Evol. Microbiol.">
        <title>The Global Catalogue of Microorganisms (GCM) 10K type strain sequencing project: providing services to taxonomists for standard genome sequencing and annotation.</title>
        <authorList>
            <consortium name="The Broad Institute Genomics Platform"/>
            <consortium name="The Broad Institute Genome Sequencing Center for Infectious Disease"/>
            <person name="Wu L."/>
            <person name="Ma J."/>
        </authorList>
    </citation>
    <scope>NUCLEOTIDE SEQUENCE [LARGE SCALE GENOMIC DNA]</scope>
    <source>
        <strain evidence="7">CGMCC 1.19062</strain>
    </source>
</reference>
<dbReference type="Gene3D" id="1.10.260.40">
    <property type="entry name" value="lambda repressor-like DNA-binding domains"/>
    <property type="match status" value="1"/>
</dbReference>
<evidence type="ECO:0000256" key="3">
    <source>
        <dbReference type="ARBA" id="ARBA00023163"/>
    </source>
</evidence>
<evidence type="ECO:0000259" key="4">
    <source>
        <dbReference type="PROSITE" id="PS50932"/>
    </source>
</evidence>